<protein>
    <recommendedName>
        <fullName evidence="2">asparaginase</fullName>
        <ecNumber evidence="2">3.5.1.1</ecNumber>
    </recommendedName>
</protein>
<evidence type="ECO:0000259" key="6">
    <source>
        <dbReference type="Pfam" id="PF00710"/>
    </source>
</evidence>
<dbReference type="InterPro" id="IPR020827">
    <property type="entry name" value="Asparaginase/glutaminase_AS1"/>
</dbReference>
<dbReference type="InterPro" id="IPR027474">
    <property type="entry name" value="L-asparaginase_N"/>
</dbReference>
<dbReference type="SMART" id="SM00870">
    <property type="entry name" value="Asparaginase"/>
    <property type="match status" value="1"/>
</dbReference>
<dbReference type="RefSeq" id="WP_205119146.1">
    <property type="nucleotide sequence ID" value="NZ_JAFBCM010000001.1"/>
</dbReference>
<evidence type="ECO:0000259" key="7">
    <source>
        <dbReference type="Pfam" id="PF17763"/>
    </source>
</evidence>
<dbReference type="EMBL" id="JBHRZH010000036">
    <property type="protein sequence ID" value="MFC3765144.1"/>
    <property type="molecule type" value="Genomic_DNA"/>
</dbReference>
<feature type="domain" description="Asparaginase/glutaminase C-terminal" evidence="7">
    <location>
        <begin position="256"/>
        <end position="358"/>
    </location>
</feature>
<organism evidence="8 9">
    <name type="scientific">Tenggerimyces flavus</name>
    <dbReference type="NCBI Taxonomy" id="1708749"/>
    <lineage>
        <taxon>Bacteria</taxon>
        <taxon>Bacillati</taxon>
        <taxon>Actinomycetota</taxon>
        <taxon>Actinomycetes</taxon>
        <taxon>Propionibacteriales</taxon>
        <taxon>Nocardioidaceae</taxon>
        <taxon>Tenggerimyces</taxon>
    </lineage>
</organism>
<dbReference type="Proteomes" id="UP001595699">
    <property type="component" value="Unassembled WGS sequence"/>
</dbReference>
<feature type="domain" description="L-asparaginase N-terminal" evidence="6">
    <location>
        <begin position="35"/>
        <end position="227"/>
    </location>
</feature>
<sequence length="367" mass="38932">MLWKRSRWLVALLSLVVLFGGSVAAAAPPKTRVPKVVVIGTGGTIAGVADSRVALQTYRSGQISIADLVKFLQPELASVADVSTVQFGNKGSGSYTIPEYYDLTKVVDQQLARADAVVVTTGTDTMEEFAYWLDLTVRSKKPVVLTGAMRPWNVIGTDGPANLYNAITLAASQRTSCFGTVLMLNDEIYPARDATKTSGLRMDTFQTREYGALGFVDEKRVRLLRAPARVEECRTSKWATPFDLGKVDRAKLPRTEIVYGYQGAGGEAITAFADAGVKGIVTAGTGAGGISPAQSAALAAAAKKGVTFVSTTRTGSGAVYDGGGTAIGGEDLLPQKARLLLLLSLAKTNDVATIRGWFTRYGMQQFG</sequence>
<keyword evidence="5" id="KW-0732">Signal</keyword>
<dbReference type="EC" id="3.5.1.1" evidence="2"/>
<dbReference type="InterPro" id="IPR037152">
    <property type="entry name" value="L-asparaginase_N_sf"/>
</dbReference>
<gene>
    <name evidence="8" type="ORF">ACFOUW_30220</name>
</gene>
<dbReference type="PANTHER" id="PTHR11707:SF28">
    <property type="entry name" value="60 KDA LYSOPHOSPHOLIPASE"/>
    <property type="match status" value="1"/>
</dbReference>
<dbReference type="PROSITE" id="PS00144">
    <property type="entry name" value="ASN_GLN_ASE_1"/>
    <property type="match status" value="1"/>
</dbReference>
<evidence type="ECO:0000313" key="8">
    <source>
        <dbReference type="EMBL" id="MFC3765144.1"/>
    </source>
</evidence>
<evidence type="ECO:0000256" key="1">
    <source>
        <dbReference type="ARBA" id="ARBA00010518"/>
    </source>
</evidence>
<evidence type="ECO:0000256" key="5">
    <source>
        <dbReference type="SAM" id="SignalP"/>
    </source>
</evidence>
<feature type="signal peptide" evidence="5">
    <location>
        <begin position="1"/>
        <end position="26"/>
    </location>
</feature>
<dbReference type="PIRSF" id="PIRSF001220">
    <property type="entry name" value="L-ASNase_gatD"/>
    <property type="match status" value="1"/>
</dbReference>
<name>A0ABV7YMB6_9ACTN</name>
<keyword evidence="3" id="KW-0378">Hydrolase</keyword>
<dbReference type="PANTHER" id="PTHR11707">
    <property type="entry name" value="L-ASPARAGINASE"/>
    <property type="match status" value="1"/>
</dbReference>
<dbReference type="SFLD" id="SFLDS00057">
    <property type="entry name" value="Glutaminase/Asparaginase"/>
    <property type="match status" value="1"/>
</dbReference>
<dbReference type="InterPro" id="IPR027473">
    <property type="entry name" value="L-asparaginase_C"/>
</dbReference>
<dbReference type="Gene3D" id="3.40.50.40">
    <property type="match status" value="1"/>
</dbReference>
<comment type="caution">
    <text evidence="8">The sequence shown here is derived from an EMBL/GenBank/DDBJ whole genome shotgun (WGS) entry which is preliminary data.</text>
</comment>
<dbReference type="Pfam" id="PF00710">
    <property type="entry name" value="Asparaginase"/>
    <property type="match status" value="1"/>
</dbReference>
<dbReference type="InterPro" id="IPR036152">
    <property type="entry name" value="Asp/glu_Ase-like_sf"/>
</dbReference>
<dbReference type="Gene3D" id="3.40.50.1170">
    <property type="entry name" value="L-asparaginase, N-terminal domain"/>
    <property type="match status" value="1"/>
</dbReference>
<dbReference type="SUPFAM" id="SSF53774">
    <property type="entry name" value="Glutaminase/Asparaginase"/>
    <property type="match status" value="1"/>
</dbReference>
<comment type="similarity">
    <text evidence="1">Belongs to the asparaginase 1 family.</text>
</comment>
<reference evidence="9" key="1">
    <citation type="journal article" date="2019" name="Int. J. Syst. Evol. Microbiol.">
        <title>The Global Catalogue of Microorganisms (GCM) 10K type strain sequencing project: providing services to taxonomists for standard genome sequencing and annotation.</title>
        <authorList>
            <consortium name="The Broad Institute Genomics Platform"/>
            <consortium name="The Broad Institute Genome Sequencing Center for Infectious Disease"/>
            <person name="Wu L."/>
            <person name="Ma J."/>
        </authorList>
    </citation>
    <scope>NUCLEOTIDE SEQUENCE [LARGE SCALE GENOMIC DNA]</scope>
    <source>
        <strain evidence="9">CGMCC 4.7241</strain>
    </source>
</reference>
<dbReference type="InterPro" id="IPR006034">
    <property type="entry name" value="Asparaginase/glutaminase-like"/>
</dbReference>
<feature type="active site" evidence="4">
    <location>
        <position position="44"/>
    </location>
</feature>
<dbReference type="PROSITE" id="PS51732">
    <property type="entry name" value="ASN_GLN_ASE_3"/>
    <property type="match status" value="1"/>
</dbReference>
<feature type="chain" id="PRO_5046202097" description="asparaginase" evidence="5">
    <location>
        <begin position="27"/>
        <end position="367"/>
    </location>
</feature>
<dbReference type="InterPro" id="IPR040919">
    <property type="entry name" value="Asparaginase_C"/>
</dbReference>
<evidence type="ECO:0000256" key="4">
    <source>
        <dbReference type="PROSITE-ProRule" id="PRU10099"/>
    </source>
</evidence>
<proteinExistence type="inferred from homology"/>
<keyword evidence="9" id="KW-1185">Reference proteome</keyword>
<dbReference type="CDD" id="cd08964">
    <property type="entry name" value="L-asparaginase_II"/>
    <property type="match status" value="1"/>
</dbReference>
<dbReference type="Pfam" id="PF17763">
    <property type="entry name" value="Asparaginase_C"/>
    <property type="match status" value="1"/>
</dbReference>
<dbReference type="PIRSF" id="PIRSF500176">
    <property type="entry name" value="L_ASNase"/>
    <property type="match status" value="1"/>
</dbReference>
<evidence type="ECO:0000313" key="9">
    <source>
        <dbReference type="Proteomes" id="UP001595699"/>
    </source>
</evidence>
<evidence type="ECO:0000256" key="3">
    <source>
        <dbReference type="ARBA" id="ARBA00022801"/>
    </source>
</evidence>
<dbReference type="InterPro" id="IPR004550">
    <property type="entry name" value="AsnASE_II"/>
</dbReference>
<dbReference type="PRINTS" id="PR00139">
    <property type="entry name" value="ASNGLNASE"/>
</dbReference>
<evidence type="ECO:0000256" key="2">
    <source>
        <dbReference type="ARBA" id="ARBA00012920"/>
    </source>
</evidence>
<accession>A0ABV7YMB6</accession>